<keyword evidence="3" id="KW-1185">Reference proteome</keyword>
<dbReference type="Proteomes" id="UP000241394">
    <property type="component" value="Chromosome LG21"/>
</dbReference>
<dbReference type="PANTHER" id="PTHR33494">
    <property type="entry name" value="OS02G0793800 PROTEIN"/>
    <property type="match status" value="1"/>
</dbReference>
<dbReference type="STRING" id="1590841.A0A2R6Q1D9"/>
<dbReference type="OrthoDB" id="6159439at2759"/>
<dbReference type="InterPro" id="IPR057939">
    <property type="entry name" value="TRF2_HOY1_PH"/>
</dbReference>
<protein>
    <submittedName>
        <fullName evidence="2">Zinc finger CCHC domain-containing protein</fullName>
    </submittedName>
</protein>
<evidence type="ECO:0000313" key="2">
    <source>
        <dbReference type="EMBL" id="PSS00216.1"/>
    </source>
</evidence>
<accession>A0A2R6Q1D9</accession>
<evidence type="ECO:0000313" key="3">
    <source>
        <dbReference type="Proteomes" id="UP000241394"/>
    </source>
</evidence>
<gene>
    <name evidence="2" type="ORF">CEY00_Acc24185</name>
</gene>
<reference evidence="2 3" key="1">
    <citation type="submission" date="2017-07" db="EMBL/GenBank/DDBJ databases">
        <title>An improved, manually edited Actinidia chinensis var. chinensis (kiwifruit) genome highlights the challenges associated with draft genomes and gene prediction in plants.</title>
        <authorList>
            <person name="Pilkington S."/>
            <person name="Crowhurst R."/>
            <person name="Hilario E."/>
            <person name="Nardozza S."/>
            <person name="Fraser L."/>
            <person name="Peng Y."/>
            <person name="Gunaseelan K."/>
            <person name="Simpson R."/>
            <person name="Tahir J."/>
            <person name="Deroles S."/>
            <person name="Templeton K."/>
            <person name="Luo Z."/>
            <person name="Davy M."/>
            <person name="Cheng C."/>
            <person name="Mcneilage M."/>
            <person name="Scaglione D."/>
            <person name="Liu Y."/>
            <person name="Zhang Q."/>
            <person name="Datson P."/>
            <person name="De Silva N."/>
            <person name="Gardiner S."/>
            <person name="Bassett H."/>
            <person name="Chagne D."/>
            <person name="Mccallum J."/>
            <person name="Dzierzon H."/>
            <person name="Deng C."/>
            <person name="Wang Y.-Y."/>
            <person name="Barron N."/>
            <person name="Manako K."/>
            <person name="Bowen J."/>
            <person name="Foster T."/>
            <person name="Erridge Z."/>
            <person name="Tiffin H."/>
            <person name="Waite C."/>
            <person name="Davies K."/>
            <person name="Grierson E."/>
            <person name="Laing W."/>
            <person name="Kirk R."/>
            <person name="Chen X."/>
            <person name="Wood M."/>
            <person name="Montefiori M."/>
            <person name="Brummell D."/>
            <person name="Schwinn K."/>
            <person name="Catanach A."/>
            <person name="Fullerton C."/>
            <person name="Li D."/>
            <person name="Meiyalaghan S."/>
            <person name="Nieuwenhuizen N."/>
            <person name="Read N."/>
            <person name="Prakash R."/>
            <person name="Hunter D."/>
            <person name="Zhang H."/>
            <person name="Mckenzie M."/>
            <person name="Knabel M."/>
            <person name="Harris A."/>
            <person name="Allan A."/>
            <person name="Chen A."/>
            <person name="Janssen B."/>
            <person name="Plunkett B."/>
            <person name="Dwamena C."/>
            <person name="Voogd C."/>
            <person name="Leif D."/>
            <person name="Lafferty D."/>
            <person name="Souleyre E."/>
            <person name="Varkonyi-Gasic E."/>
            <person name="Gambi F."/>
            <person name="Hanley J."/>
            <person name="Yao J.-L."/>
            <person name="Cheung J."/>
            <person name="David K."/>
            <person name="Warren B."/>
            <person name="Marsh K."/>
            <person name="Snowden K."/>
            <person name="Lin-Wang K."/>
            <person name="Brian L."/>
            <person name="Martinez-Sanchez M."/>
            <person name="Wang M."/>
            <person name="Ileperuma N."/>
            <person name="Macnee N."/>
            <person name="Campin R."/>
            <person name="Mcatee P."/>
            <person name="Drummond R."/>
            <person name="Espley R."/>
            <person name="Ireland H."/>
            <person name="Wu R."/>
            <person name="Atkinson R."/>
            <person name="Karunairetnam S."/>
            <person name="Bulley S."/>
            <person name="Chunkath S."/>
            <person name="Hanley Z."/>
            <person name="Storey R."/>
            <person name="Thrimawithana A."/>
            <person name="Thomson S."/>
            <person name="David C."/>
            <person name="Testolin R."/>
        </authorList>
    </citation>
    <scope>NUCLEOTIDE SEQUENCE [LARGE SCALE GENOMIC DNA]</scope>
    <source>
        <strain evidence="3">cv. Red5</strain>
        <tissue evidence="2">Young leaf</tissue>
    </source>
</reference>
<feature type="domain" description="TRF2/HOY1 PH-like" evidence="1">
    <location>
        <begin position="100"/>
        <end position="218"/>
    </location>
</feature>
<dbReference type="InParanoid" id="A0A2R6Q1D9"/>
<dbReference type="PANTHER" id="PTHR33494:SF5">
    <property type="entry name" value="F10A16.6 PROTEIN"/>
    <property type="match status" value="1"/>
</dbReference>
<dbReference type="AlphaFoldDB" id="A0A2R6Q1D9"/>
<evidence type="ECO:0000259" key="1">
    <source>
        <dbReference type="Pfam" id="PF24818"/>
    </source>
</evidence>
<sequence length="477" mass="54062">MVQGRLGDCHINPEISRLQSSVSNRISLFPDSNQQELDVNSCGKTSHLGLKLSKTPSFIDLIEKTLSQARSSIKSTSTDQKLHCAPVRDTRDSEKLKASNFPALLLKIGDAEWSSRHEGDLIAKCYYAKRKIVWEILDGGLKSKFEIQWSNIEGMRAIICDDEPGVLELELNEPPQFFQESSPQPRKHTVWQHSADFTGGQASICRRHYVKFSPGVLEKHYEKLLQKDEHLLEISKKPFPRLDSPYFCTYLYSDMDIPFDFRLPCAPSTIPVSLVPPQPAQNFELGTGPPDGTVKSDLPMSVTDYQWRDENMNDYAFEDQRTVHWGPEENNLENILTREYQMRGLAEANSAFCCNDADLANLENHLLGETNYECPDKGDLLTRLWSLLGPSEYPENRIGNNQLECKEEKFSHEESGLVTNGHCELEGGLINPKPINWLPPQVPNESLMVQLPSDDLSYPYNNNSGVFGVGQEVDPWW</sequence>
<comment type="caution">
    <text evidence="2">The sequence shown here is derived from an EMBL/GenBank/DDBJ whole genome shotgun (WGS) entry which is preliminary data.</text>
</comment>
<dbReference type="EMBL" id="NKQK01000021">
    <property type="protein sequence ID" value="PSS00216.1"/>
    <property type="molecule type" value="Genomic_DNA"/>
</dbReference>
<dbReference type="Gramene" id="PSS00216">
    <property type="protein sequence ID" value="PSS00216"/>
    <property type="gene ID" value="CEY00_Acc24185"/>
</dbReference>
<dbReference type="Pfam" id="PF24818">
    <property type="entry name" value="PH_TRF2_HOY1"/>
    <property type="match status" value="1"/>
</dbReference>
<organism evidence="2 3">
    <name type="scientific">Actinidia chinensis var. chinensis</name>
    <name type="common">Chinese soft-hair kiwi</name>
    <dbReference type="NCBI Taxonomy" id="1590841"/>
    <lineage>
        <taxon>Eukaryota</taxon>
        <taxon>Viridiplantae</taxon>
        <taxon>Streptophyta</taxon>
        <taxon>Embryophyta</taxon>
        <taxon>Tracheophyta</taxon>
        <taxon>Spermatophyta</taxon>
        <taxon>Magnoliopsida</taxon>
        <taxon>eudicotyledons</taxon>
        <taxon>Gunneridae</taxon>
        <taxon>Pentapetalae</taxon>
        <taxon>asterids</taxon>
        <taxon>Ericales</taxon>
        <taxon>Actinidiaceae</taxon>
        <taxon>Actinidia</taxon>
    </lineage>
</organism>
<proteinExistence type="predicted"/>
<reference evidence="3" key="2">
    <citation type="journal article" date="2018" name="BMC Genomics">
        <title>A manually annotated Actinidia chinensis var. chinensis (kiwifruit) genome highlights the challenges associated with draft genomes and gene prediction in plants.</title>
        <authorList>
            <person name="Pilkington S.M."/>
            <person name="Crowhurst R."/>
            <person name="Hilario E."/>
            <person name="Nardozza S."/>
            <person name="Fraser L."/>
            <person name="Peng Y."/>
            <person name="Gunaseelan K."/>
            <person name="Simpson R."/>
            <person name="Tahir J."/>
            <person name="Deroles S.C."/>
            <person name="Templeton K."/>
            <person name="Luo Z."/>
            <person name="Davy M."/>
            <person name="Cheng C."/>
            <person name="McNeilage M."/>
            <person name="Scaglione D."/>
            <person name="Liu Y."/>
            <person name="Zhang Q."/>
            <person name="Datson P."/>
            <person name="De Silva N."/>
            <person name="Gardiner S.E."/>
            <person name="Bassett H."/>
            <person name="Chagne D."/>
            <person name="McCallum J."/>
            <person name="Dzierzon H."/>
            <person name="Deng C."/>
            <person name="Wang Y.Y."/>
            <person name="Barron L."/>
            <person name="Manako K."/>
            <person name="Bowen J."/>
            <person name="Foster T.M."/>
            <person name="Erridge Z.A."/>
            <person name="Tiffin H."/>
            <person name="Waite C.N."/>
            <person name="Davies K.M."/>
            <person name="Grierson E.P."/>
            <person name="Laing W.A."/>
            <person name="Kirk R."/>
            <person name="Chen X."/>
            <person name="Wood M."/>
            <person name="Montefiori M."/>
            <person name="Brummell D.A."/>
            <person name="Schwinn K.E."/>
            <person name="Catanach A."/>
            <person name="Fullerton C."/>
            <person name="Li D."/>
            <person name="Meiyalaghan S."/>
            <person name="Nieuwenhuizen N."/>
            <person name="Read N."/>
            <person name="Prakash R."/>
            <person name="Hunter D."/>
            <person name="Zhang H."/>
            <person name="McKenzie M."/>
            <person name="Knabel M."/>
            <person name="Harris A."/>
            <person name="Allan A.C."/>
            <person name="Gleave A."/>
            <person name="Chen A."/>
            <person name="Janssen B.J."/>
            <person name="Plunkett B."/>
            <person name="Ampomah-Dwamena C."/>
            <person name="Voogd C."/>
            <person name="Leif D."/>
            <person name="Lafferty D."/>
            <person name="Souleyre E.J.F."/>
            <person name="Varkonyi-Gasic E."/>
            <person name="Gambi F."/>
            <person name="Hanley J."/>
            <person name="Yao J.L."/>
            <person name="Cheung J."/>
            <person name="David K.M."/>
            <person name="Warren B."/>
            <person name="Marsh K."/>
            <person name="Snowden K.C."/>
            <person name="Lin-Wang K."/>
            <person name="Brian L."/>
            <person name="Martinez-Sanchez M."/>
            <person name="Wang M."/>
            <person name="Ileperuma N."/>
            <person name="Macnee N."/>
            <person name="Campin R."/>
            <person name="McAtee P."/>
            <person name="Drummond R.S.M."/>
            <person name="Espley R.V."/>
            <person name="Ireland H.S."/>
            <person name="Wu R."/>
            <person name="Atkinson R.G."/>
            <person name="Karunairetnam S."/>
            <person name="Bulley S."/>
            <person name="Chunkath S."/>
            <person name="Hanley Z."/>
            <person name="Storey R."/>
            <person name="Thrimawithana A.H."/>
            <person name="Thomson S."/>
            <person name="David C."/>
            <person name="Testolin R."/>
            <person name="Huang H."/>
            <person name="Hellens R.P."/>
            <person name="Schaffer R.J."/>
        </authorList>
    </citation>
    <scope>NUCLEOTIDE SEQUENCE [LARGE SCALE GENOMIC DNA]</scope>
    <source>
        <strain evidence="3">cv. Red5</strain>
    </source>
</reference>
<name>A0A2R6Q1D9_ACTCC</name>